<keyword evidence="2" id="KW-1185">Reference proteome</keyword>
<dbReference type="Proteomes" id="UP001316803">
    <property type="component" value="Unassembled WGS sequence"/>
</dbReference>
<name>A0AAN8EBE9_9EURO</name>
<reference evidence="1 2" key="1">
    <citation type="submission" date="2022-12" db="EMBL/GenBank/DDBJ databases">
        <title>Genomic features and morphological characterization of a novel Knufia sp. strain isolated from spacecraft assembly facility.</title>
        <authorList>
            <person name="Teixeira M."/>
            <person name="Chander A.M."/>
            <person name="Stajich J.E."/>
            <person name="Venkateswaran K."/>
        </authorList>
    </citation>
    <scope>NUCLEOTIDE SEQUENCE [LARGE SCALE GENOMIC DNA]</scope>
    <source>
        <strain evidence="1 2">FJI-L2-BK-P2</strain>
    </source>
</reference>
<comment type="caution">
    <text evidence="1">The sequence shown here is derived from an EMBL/GenBank/DDBJ whole genome shotgun (WGS) entry which is preliminary data.</text>
</comment>
<dbReference type="AlphaFoldDB" id="A0AAN8EBE9"/>
<gene>
    <name evidence="1" type="ORF">OHC33_008981</name>
</gene>
<organism evidence="1 2">
    <name type="scientific">Knufia fluminis</name>
    <dbReference type="NCBI Taxonomy" id="191047"/>
    <lineage>
        <taxon>Eukaryota</taxon>
        <taxon>Fungi</taxon>
        <taxon>Dikarya</taxon>
        <taxon>Ascomycota</taxon>
        <taxon>Pezizomycotina</taxon>
        <taxon>Eurotiomycetes</taxon>
        <taxon>Chaetothyriomycetidae</taxon>
        <taxon>Chaetothyriales</taxon>
        <taxon>Trichomeriaceae</taxon>
        <taxon>Knufia</taxon>
    </lineage>
</organism>
<accession>A0AAN8EBE9</accession>
<sequence length="57" mass="6771">MDVFMRMRRGFAREAGDVREVWKGREGTVHEEQDDEEDGHHAVEQKFVVAKQDPWWG</sequence>
<protein>
    <submittedName>
        <fullName evidence="1">Uncharacterized protein</fullName>
    </submittedName>
</protein>
<dbReference type="EMBL" id="JAKLMC020000030">
    <property type="protein sequence ID" value="KAK5950020.1"/>
    <property type="molecule type" value="Genomic_DNA"/>
</dbReference>
<evidence type="ECO:0000313" key="2">
    <source>
        <dbReference type="Proteomes" id="UP001316803"/>
    </source>
</evidence>
<proteinExistence type="predicted"/>
<evidence type="ECO:0000313" key="1">
    <source>
        <dbReference type="EMBL" id="KAK5950020.1"/>
    </source>
</evidence>